<protein>
    <submittedName>
        <fullName evidence="2">Uncharacterized protein</fullName>
    </submittedName>
</protein>
<sequence>MNISTLEEQIHLAEEILSKNNQTLDKNDRFKIASFNSFKEHLNNLRKQLHDLQLRREKEILEVRFIGDKACNGSLPLMLHATLSKGLAESLITLSTKVRTPKKHADFVNQSDLDLRLANIVSGSTKFIISLEIQPDLFGWSLSQNTLSYWFSFFQSLDNPETNQEIFSIMGNKGIASIKSMLSALKSNNLDFEINWDSHHNQKHYWMGNTKKIDKALNFLNELVIQEPLECEISGIIQNLDRSGKITLVNENKKIYRIRLEKTVLSEIEKLRINQFVTLKVIKNISTHPTFDKVIESYDFINII</sequence>
<dbReference type="AlphaFoldDB" id="A0A3Q8XI38"/>
<accession>A0A3Q8XI38</accession>
<dbReference type="EMBL" id="CP022298">
    <property type="protein sequence ID" value="AZN65346.1"/>
    <property type="molecule type" value="Genomic_DNA"/>
</dbReference>
<dbReference type="RefSeq" id="WP_078388573.1">
    <property type="nucleotide sequence ID" value="NZ_CP022298.1"/>
</dbReference>
<evidence type="ECO:0000256" key="1">
    <source>
        <dbReference type="SAM" id="Coils"/>
    </source>
</evidence>
<dbReference type="Proteomes" id="UP000276980">
    <property type="component" value="Chromosome"/>
</dbReference>
<reference evidence="2 3" key="1">
    <citation type="submission" date="2017-06" db="EMBL/GenBank/DDBJ databases">
        <title>Complete Genome Sequence of the Carbazole-Degrading Bacterium Acinetobacter johnsonii IC001.</title>
        <authorList>
            <person name="Vejarano F."/>
            <person name="Suzuki-Minakuchi C."/>
            <person name="Ohtsubo Y."/>
            <person name="Tsuda M."/>
            <person name="Okada K."/>
            <person name="Nojiri H."/>
        </authorList>
    </citation>
    <scope>NUCLEOTIDE SEQUENCE [LARGE SCALE GENOMIC DNA]</scope>
    <source>
        <strain evidence="2 3">IC001</strain>
    </source>
</reference>
<keyword evidence="1" id="KW-0175">Coiled coil</keyword>
<evidence type="ECO:0000313" key="3">
    <source>
        <dbReference type="Proteomes" id="UP000276980"/>
    </source>
</evidence>
<name>A0A3Q8XI38_ACIJO</name>
<organism evidence="2 3">
    <name type="scientific">Acinetobacter johnsonii</name>
    <dbReference type="NCBI Taxonomy" id="40214"/>
    <lineage>
        <taxon>Bacteria</taxon>
        <taxon>Pseudomonadati</taxon>
        <taxon>Pseudomonadota</taxon>
        <taxon>Gammaproteobacteria</taxon>
        <taxon>Moraxellales</taxon>
        <taxon>Moraxellaceae</taxon>
        <taxon>Acinetobacter</taxon>
    </lineage>
</organism>
<gene>
    <name evidence="2" type="ORF">CFH90_15470</name>
</gene>
<feature type="coiled-coil region" evidence="1">
    <location>
        <begin position="35"/>
        <end position="62"/>
    </location>
</feature>
<proteinExistence type="predicted"/>
<evidence type="ECO:0000313" key="2">
    <source>
        <dbReference type="EMBL" id="AZN65346.1"/>
    </source>
</evidence>